<organism evidence="2 3">
    <name type="scientific">Marinicauda algicola</name>
    <dbReference type="NCBI Taxonomy" id="2029849"/>
    <lineage>
        <taxon>Bacteria</taxon>
        <taxon>Pseudomonadati</taxon>
        <taxon>Pseudomonadota</taxon>
        <taxon>Alphaproteobacteria</taxon>
        <taxon>Maricaulales</taxon>
        <taxon>Maricaulaceae</taxon>
        <taxon>Marinicauda</taxon>
    </lineage>
</organism>
<evidence type="ECO:0000313" key="2">
    <source>
        <dbReference type="EMBL" id="TGY88220.1"/>
    </source>
</evidence>
<reference evidence="2 3" key="1">
    <citation type="journal article" date="2017" name="Int. J. Syst. Evol. Microbiol.">
        <title>Marinicauda algicola sp. nov., isolated from a marine red alga Rhodosorus marinus.</title>
        <authorList>
            <person name="Jeong S.E."/>
            <person name="Jeon S.H."/>
            <person name="Chun B.H."/>
            <person name="Kim D.W."/>
            <person name="Jeon C.O."/>
        </authorList>
    </citation>
    <scope>NUCLEOTIDE SEQUENCE [LARGE SCALE GENOMIC DNA]</scope>
    <source>
        <strain evidence="2 3">JCM 31718</strain>
    </source>
</reference>
<gene>
    <name evidence="2" type="ORF">E5163_10335</name>
</gene>
<name>A0A4S2GYB8_9PROT</name>
<evidence type="ECO:0000256" key="1">
    <source>
        <dbReference type="SAM" id="MobiDB-lite"/>
    </source>
</evidence>
<proteinExistence type="predicted"/>
<sequence>MADGSLFDELARAWREGWKRGAPVNLGPRVGRGVYSNWCLSERQREITELRMLSCEVYRQFKASPFASEDGFNRTLINLFHDIFERAELEASDALIDALLSPVYDLVRDEFFSLPRGDMHRISRLSMERRVELRRELLRKQRFLSDYGRPFDLGMNALAQLIGAYLAAVPDWPASGESHDLSFETRLIDLMENPVLLIEATLGVFTDDRIEEQELFKGLRGSLEWNWLTASGIEPINRSSSKAFVLPSAYKSRDPDELIDAYLARTPFEDIFRAPLPLAVPDSVRFEHTLIVGGSGHGNARCPFACVHGFLRSAAPTSPTDAGGRHGTGSFQDRSGGRSPPCHLAIRTARSTSPGVTVTALKGTDGAPSIMRRRRI</sequence>
<dbReference type="RefSeq" id="WP_135996065.1">
    <property type="nucleotide sequence ID" value="NZ_CP071057.1"/>
</dbReference>
<evidence type="ECO:0000313" key="3">
    <source>
        <dbReference type="Proteomes" id="UP000308054"/>
    </source>
</evidence>
<accession>A0A4S2GYB8</accession>
<feature type="region of interest" description="Disordered" evidence="1">
    <location>
        <begin position="316"/>
        <end position="376"/>
    </location>
</feature>
<protein>
    <submittedName>
        <fullName evidence="2">Uncharacterized protein</fullName>
    </submittedName>
</protein>
<dbReference type="EMBL" id="SRXW01000003">
    <property type="protein sequence ID" value="TGY88220.1"/>
    <property type="molecule type" value="Genomic_DNA"/>
</dbReference>
<keyword evidence="3" id="KW-1185">Reference proteome</keyword>
<dbReference type="AlphaFoldDB" id="A0A4S2GYB8"/>
<dbReference type="Proteomes" id="UP000308054">
    <property type="component" value="Unassembled WGS sequence"/>
</dbReference>
<comment type="caution">
    <text evidence="2">The sequence shown here is derived from an EMBL/GenBank/DDBJ whole genome shotgun (WGS) entry which is preliminary data.</text>
</comment>